<sequence>MIPEMLVTPSQTMRLLRDALTGRGVVTYDSDATTTRSGAAVLSLAQGVVVRIGDQWIRWTNPAHRWQVHPAQHPRGAARLLAAQLGGDAFLRLRVEFPGWTILWIADARICAVAMEAPAFPAVETYSVDDLAVRLRVIEGGRRC</sequence>
<evidence type="ECO:0000313" key="1">
    <source>
        <dbReference type="EMBL" id="MEV0971022.1"/>
    </source>
</evidence>
<name>A0ABV3GIA9_MICGL</name>
<gene>
    <name evidence="1" type="ORF">AB0I59_20525</name>
</gene>
<dbReference type="RefSeq" id="WP_358134931.1">
    <property type="nucleotide sequence ID" value="NZ_JBFALK010000011.1"/>
</dbReference>
<accession>A0ABV3GIA9</accession>
<reference evidence="1 2" key="1">
    <citation type="submission" date="2024-06" db="EMBL/GenBank/DDBJ databases">
        <title>The Natural Products Discovery Center: Release of the First 8490 Sequenced Strains for Exploring Actinobacteria Biosynthetic Diversity.</title>
        <authorList>
            <person name="Kalkreuter E."/>
            <person name="Kautsar S.A."/>
            <person name="Yang D."/>
            <person name="Bader C.D."/>
            <person name="Teijaro C.N."/>
            <person name="Fluegel L."/>
            <person name="Davis C.M."/>
            <person name="Simpson J.R."/>
            <person name="Lauterbach L."/>
            <person name="Steele A.D."/>
            <person name="Gui C."/>
            <person name="Meng S."/>
            <person name="Li G."/>
            <person name="Viehrig K."/>
            <person name="Ye F."/>
            <person name="Su P."/>
            <person name="Kiefer A.F."/>
            <person name="Nichols A."/>
            <person name="Cepeda A.J."/>
            <person name="Yan W."/>
            <person name="Fan B."/>
            <person name="Jiang Y."/>
            <person name="Adhikari A."/>
            <person name="Zheng C.-J."/>
            <person name="Schuster L."/>
            <person name="Cowan T.M."/>
            <person name="Smanski M.J."/>
            <person name="Chevrette M.G."/>
            <person name="De Carvalho L.P.S."/>
            <person name="Shen B."/>
        </authorList>
    </citation>
    <scope>NUCLEOTIDE SEQUENCE [LARGE SCALE GENOMIC DNA]</scope>
    <source>
        <strain evidence="1 2">NPDC050100</strain>
    </source>
</reference>
<dbReference type="EMBL" id="JBFALK010000011">
    <property type="protein sequence ID" value="MEV0971022.1"/>
    <property type="molecule type" value="Genomic_DNA"/>
</dbReference>
<comment type="caution">
    <text evidence="1">The sequence shown here is derived from an EMBL/GenBank/DDBJ whole genome shotgun (WGS) entry which is preliminary data.</text>
</comment>
<dbReference type="Proteomes" id="UP001551675">
    <property type="component" value="Unassembled WGS sequence"/>
</dbReference>
<keyword evidence="2" id="KW-1185">Reference proteome</keyword>
<evidence type="ECO:0000313" key="2">
    <source>
        <dbReference type="Proteomes" id="UP001551675"/>
    </source>
</evidence>
<proteinExistence type="predicted"/>
<protein>
    <submittedName>
        <fullName evidence="1">Uncharacterized protein</fullName>
    </submittedName>
</protein>
<organism evidence="1 2">
    <name type="scientific">Microtetraspora glauca</name>
    <dbReference type="NCBI Taxonomy" id="1996"/>
    <lineage>
        <taxon>Bacteria</taxon>
        <taxon>Bacillati</taxon>
        <taxon>Actinomycetota</taxon>
        <taxon>Actinomycetes</taxon>
        <taxon>Streptosporangiales</taxon>
        <taxon>Streptosporangiaceae</taxon>
        <taxon>Microtetraspora</taxon>
    </lineage>
</organism>